<protein>
    <submittedName>
        <fullName evidence="1">Uncharacterized protein</fullName>
    </submittedName>
</protein>
<comment type="caution">
    <text evidence="1">The sequence shown here is derived from an EMBL/GenBank/DDBJ whole genome shotgun (WGS) entry which is preliminary data.</text>
</comment>
<proteinExistence type="predicted"/>
<dbReference type="RefSeq" id="WP_021084001.1">
    <property type="nucleotide sequence ID" value="NZ_ANNE01000003.1"/>
</dbReference>
<reference evidence="1 2" key="1">
    <citation type="journal article" date="2013" name="BMC Genomics">
        <title>Comparative genomics of Campylobacter concisus isolates reveals genetic diversity and provides insights into disease association.</title>
        <authorList>
            <person name="Deshpande N.P."/>
            <person name="Kaakoush N.O."/>
            <person name="Wilkins M.R."/>
            <person name="Mitchell H.M."/>
        </authorList>
    </citation>
    <scope>NUCLEOTIDE SEQUENCE [LARGE SCALE GENOMIC DNA]</scope>
    <source>
        <strain evidence="1 2">UNSW3</strain>
    </source>
</reference>
<dbReference type="Proteomes" id="UP000016636">
    <property type="component" value="Unassembled WGS sequence"/>
</dbReference>
<dbReference type="EMBL" id="ANNE01000003">
    <property type="protein sequence ID" value="ERJ23741.1"/>
    <property type="molecule type" value="Genomic_DNA"/>
</dbReference>
<sequence>MNAENKINLNELLRIELEKEKTSKTNLDKVNRPISNKINREMLVKDELLKIILEHAKEYPQFKNESSVYEVKESLSFLGKLASDKFAPFFLIATLTIKEYFKNLKIIADKKKRKQTREDYTRKKAEKAIDMLCDIQDYFFNFNDIDKENVYKKCIDTIIDALDYEIYLTRKKTITPAIANRNFDKSFYSLLEKNIKNNNLTPLELAKAITRLRVTIRNIFNNKPNIRTKSDKEA</sequence>
<gene>
    <name evidence="1" type="ORF">UNSW3_1116</name>
</gene>
<dbReference type="PATRIC" id="fig|1242966.3.peg.481"/>
<evidence type="ECO:0000313" key="1">
    <source>
        <dbReference type="EMBL" id="ERJ23741.1"/>
    </source>
</evidence>
<name>U2EIR3_9BACT</name>
<dbReference type="AlphaFoldDB" id="U2EIR3"/>
<accession>U2EIR3</accession>
<evidence type="ECO:0000313" key="2">
    <source>
        <dbReference type="Proteomes" id="UP000016636"/>
    </source>
</evidence>
<organism evidence="1 2">
    <name type="scientific">Campylobacter concisus UNSW3</name>
    <dbReference type="NCBI Taxonomy" id="1242966"/>
    <lineage>
        <taxon>Bacteria</taxon>
        <taxon>Pseudomonadati</taxon>
        <taxon>Campylobacterota</taxon>
        <taxon>Epsilonproteobacteria</taxon>
        <taxon>Campylobacterales</taxon>
        <taxon>Campylobacteraceae</taxon>
        <taxon>Campylobacter</taxon>
    </lineage>
</organism>